<comment type="function">
    <text evidence="5">Component of the exocyst complex involved in the docking of exocytic vesicles with fusion sites on the plasma membrane.</text>
</comment>
<keyword evidence="3 5" id="KW-0268">Exocytosis</keyword>
<dbReference type="GO" id="GO:0015031">
    <property type="term" value="P:protein transport"/>
    <property type="evidence" value="ECO:0007669"/>
    <property type="project" value="UniProtKB-KW"/>
</dbReference>
<dbReference type="Gene3D" id="1.20.1280.170">
    <property type="entry name" value="Exocyst complex component Exo70"/>
    <property type="match status" value="1"/>
</dbReference>
<name>A0A0N4UG69_DRAME</name>
<dbReference type="SUPFAM" id="SSF74788">
    <property type="entry name" value="Cullin repeat-like"/>
    <property type="match status" value="1"/>
</dbReference>
<dbReference type="InterPro" id="IPR016159">
    <property type="entry name" value="Cullin_repeat-like_dom_sf"/>
</dbReference>
<evidence type="ECO:0000256" key="4">
    <source>
        <dbReference type="ARBA" id="ARBA00026169"/>
    </source>
</evidence>
<evidence type="ECO:0000256" key="1">
    <source>
        <dbReference type="ARBA" id="ARBA00006756"/>
    </source>
</evidence>
<accession>A0A0N4UG69</accession>
<evidence type="ECO:0000256" key="5">
    <source>
        <dbReference type="RuleBase" id="RU365026"/>
    </source>
</evidence>
<dbReference type="Proteomes" id="UP000038040">
    <property type="component" value="Unplaced"/>
</dbReference>
<keyword evidence="2 5" id="KW-0813">Transport</keyword>
<comment type="similarity">
    <text evidence="1 5">Belongs to the EXO70 family.</text>
</comment>
<proteinExistence type="inferred from homology"/>
<reference evidence="8" key="1">
    <citation type="submission" date="2017-02" db="UniProtKB">
        <authorList>
            <consortium name="WormBaseParasite"/>
        </authorList>
    </citation>
    <scope>IDENTIFICATION</scope>
</reference>
<dbReference type="InterPro" id="IPR004140">
    <property type="entry name" value="Exo70"/>
</dbReference>
<evidence type="ECO:0000256" key="3">
    <source>
        <dbReference type="ARBA" id="ARBA00022483"/>
    </source>
</evidence>
<dbReference type="PANTHER" id="PTHR12542:SF41">
    <property type="entry name" value="EXOCYST COMPLEX COMPONENT 7"/>
    <property type="match status" value="1"/>
</dbReference>
<dbReference type="InterPro" id="IPR046364">
    <property type="entry name" value="Exo70_C"/>
</dbReference>
<protein>
    <recommendedName>
        <fullName evidence="4 5">Exocyst complex component 7</fullName>
    </recommendedName>
    <alternativeName>
        <fullName evidence="5">Exocyst complex component Exo70</fullName>
    </alternativeName>
</protein>
<evidence type="ECO:0000313" key="7">
    <source>
        <dbReference type="Proteomes" id="UP000038040"/>
    </source>
</evidence>
<dbReference type="GO" id="GO:0005546">
    <property type="term" value="F:phosphatidylinositol-4,5-bisphosphate binding"/>
    <property type="evidence" value="ECO:0007669"/>
    <property type="project" value="InterPro"/>
</dbReference>
<organism evidence="7 8">
    <name type="scientific">Dracunculus medinensis</name>
    <name type="common">Guinea worm</name>
    <dbReference type="NCBI Taxonomy" id="318479"/>
    <lineage>
        <taxon>Eukaryota</taxon>
        <taxon>Metazoa</taxon>
        <taxon>Ecdysozoa</taxon>
        <taxon>Nematoda</taxon>
        <taxon>Chromadorea</taxon>
        <taxon>Rhabditida</taxon>
        <taxon>Spirurina</taxon>
        <taxon>Dracunculoidea</taxon>
        <taxon>Dracunculidae</taxon>
        <taxon>Dracunculus</taxon>
    </lineage>
</organism>
<dbReference type="WBParaSite" id="DME_0000647101-mRNA-1">
    <property type="protein sequence ID" value="DME_0000647101-mRNA-1"/>
    <property type="gene ID" value="DME_0000647101"/>
</dbReference>
<feature type="domain" description="Exocyst complex subunit Exo70 C-terminal" evidence="6">
    <location>
        <begin position="22"/>
        <end position="326"/>
    </location>
</feature>
<keyword evidence="5" id="KW-0653">Protein transport</keyword>
<dbReference type="GO" id="GO:0006887">
    <property type="term" value="P:exocytosis"/>
    <property type="evidence" value="ECO:0007669"/>
    <property type="project" value="UniProtKB-KW"/>
</dbReference>
<evidence type="ECO:0000259" key="6">
    <source>
        <dbReference type="Pfam" id="PF03081"/>
    </source>
</evidence>
<dbReference type="GO" id="GO:0000145">
    <property type="term" value="C:exocyst"/>
    <property type="evidence" value="ECO:0007669"/>
    <property type="project" value="InterPro"/>
</dbReference>
<dbReference type="Pfam" id="PF03081">
    <property type="entry name" value="Exo70_C"/>
    <property type="match status" value="1"/>
</dbReference>
<evidence type="ECO:0000313" key="8">
    <source>
        <dbReference type="WBParaSite" id="DME_0000647101-mRNA-1"/>
    </source>
</evidence>
<evidence type="ECO:0000256" key="2">
    <source>
        <dbReference type="ARBA" id="ARBA00022448"/>
    </source>
</evidence>
<sequence>LIQIEAEVMKKIIVDVSAEAKIQRELIVRPLRNVIDRSSRLLDENEYALIPLLPLLKHVNSHHNQLSSLADNANGQIPYQAFYNKLRSKCTSSLDEFLDRLASDSNKYVPDDGNVHQITSDTLNFLNGLLEYRQTVSQLLTTSSSNNSSHHLPRLFARILSALGLNLKNKAENYSDETLAAIFLLNNNNYIHSILQNDGMLSIVCEHNAQIHSFYRSEINLYKSKYLQSWNKVVATLLSDELIITDRHSIKAVILAFNAEFEKVVNTQKDYCITDLKLSCDIKNEVKNLVCEKYADFYARINRLQIFRGLEKHLKYTPQSLERVMDRLFVVSG</sequence>
<dbReference type="PANTHER" id="PTHR12542">
    <property type="entry name" value="EXOCYST COMPLEX PROTEIN EXO70"/>
    <property type="match status" value="1"/>
</dbReference>
<dbReference type="AlphaFoldDB" id="A0A0N4UG69"/>